<dbReference type="Proteomes" id="UP000308886">
    <property type="component" value="Unassembled WGS sequence"/>
</dbReference>
<keyword evidence="1" id="KW-0645">Protease</keyword>
<accession>A0AC61QMP5</accession>
<sequence>MRHYYIKTAVTAITLLLAVTAFAIPAKRVWRTMQLADGITINAMLVGDENGHWYVDENGKTLAKNSDGRLYYLTAEQSETMKNTRLNRARKNNNRRIARRETAMAKASNGKKKAFGVPTKLIGSKKGLVILVNFSDKTMLQKHTQSVFEERFNKEGYNAPGYIGSVHDYFYDQSYGKFDLTFDVIGPVTVSKSHSYYGGNDIYGDDNHPCELVIEALKLADKAVNFADYDWDGDGEVDQVFVIYAGTGEAASDVEDDIWPHEWALSEGARYGDGTGAQTLDGVKIDTYAVSCELGSTTTIDGIGTACHEFSHCLGYADLYDTDYSGGQGMMSWDLMDSGSYNGPNGHGEVPAAFTSFERWWAGWLDFTELDSPTYITDMPALNDEPVAYKITNDAHPDEYYLLENRQAKRWDSYTAGNGNGTGHGMLVLHVDYDKSVWQQNAPNDMASRQRMTYFAADNSYGTLVNIGNGMKAYTATYAQLAGDPFPGTGGHTAFTDETKPAATLYNPNSDGSKYMHKPITDITESSDGLISFTFMGGMPAPALNDATNITSGGFTASWSEVEDADSYTLKVFPYTKPAIEEAELLSRKFNYDVTSDSNKDISGSIGDDWSGSKLYESPYGIKIGSSKSGVHNIITPAVSPQSGNITIYTETKQYGNDNKNMTVMLADPQTKSVLTKADGTMYAKSFTTDAVQTPTAITFEYDKDCRIILEPTKRVYLKTITVYDGNFTLDDIQSVASAKTLPVLATITEDDGTVIIEGITDNHYTLTGLTAPQYRFMVKAVFGDKESAWSSPKTVELSGTGITSVRTGENVPPTCILNLAGQSLGNDKAKLAPGIYIIGRKKIIIN</sequence>
<evidence type="ECO:0000313" key="2">
    <source>
        <dbReference type="Proteomes" id="UP000308886"/>
    </source>
</evidence>
<name>A0AC61QMP5_9BACT</name>
<keyword evidence="1" id="KW-0378">Hydrolase</keyword>
<comment type="caution">
    <text evidence="1">The sequence shown here is derived from an EMBL/GenBank/DDBJ whole genome shotgun (WGS) entry which is preliminary data.</text>
</comment>
<protein>
    <submittedName>
        <fullName evidence="1">M6 family metalloprotease domain-containing protein</fullName>
    </submittedName>
</protein>
<keyword evidence="2" id="KW-1185">Reference proteome</keyword>
<organism evidence="1 2">
    <name type="scientific">Palleniella muris</name>
    <dbReference type="NCBI Taxonomy" id="3038145"/>
    <lineage>
        <taxon>Bacteria</taxon>
        <taxon>Pseudomonadati</taxon>
        <taxon>Bacteroidota</taxon>
        <taxon>Bacteroidia</taxon>
        <taxon>Bacteroidales</taxon>
        <taxon>Prevotellaceae</taxon>
        <taxon>Palleniella</taxon>
    </lineage>
</organism>
<evidence type="ECO:0000313" key="1">
    <source>
        <dbReference type="EMBL" id="TGX80645.1"/>
    </source>
</evidence>
<reference evidence="1" key="1">
    <citation type="submission" date="2019-04" db="EMBL/GenBank/DDBJ databases">
        <title>Microbes associate with the intestines of laboratory mice.</title>
        <authorList>
            <person name="Navarre W."/>
            <person name="Wong E."/>
            <person name="Huang K."/>
            <person name="Tropini C."/>
            <person name="Ng K."/>
            <person name="Yu B."/>
        </authorList>
    </citation>
    <scope>NUCLEOTIDE SEQUENCE</scope>
    <source>
        <strain evidence="1">NM73_A23</strain>
    </source>
</reference>
<gene>
    <name evidence="1" type="ORF">E5358_12235</name>
</gene>
<keyword evidence="1" id="KW-0482">Metalloprotease</keyword>
<dbReference type="EMBL" id="SRZC01000023">
    <property type="protein sequence ID" value="TGX80645.1"/>
    <property type="molecule type" value="Genomic_DNA"/>
</dbReference>
<proteinExistence type="predicted"/>